<keyword evidence="1" id="KW-1133">Transmembrane helix</keyword>
<keyword evidence="1" id="KW-0812">Transmembrane</keyword>
<keyword evidence="4" id="KW-1185">Reference proteome</keyword>
<evidence type="ECO:0000259" key="2">
    <source>
        <dbReference type="Pfam" id="PF14397"/>
    </source>
</evidence>
<proteinExistence type="predicted"/>
<dbReference type="EMBL" id="VIKS01000012">
    <property type="protein sequence ID" value="TQV85350.1"/>
    <property type="molecule type" value="Genomic_DNA"/>
</dbReference>
<dbReference type="InterPro" id="IPR039523">
    <property type="entry name" value="RimK-rel_E_lig_ATP-grasp"/>
</dbReference>
<dbReference type="AlphaFoldDB" id="A0A545U7B3"/>
<organism evidence="3 4">
    <name type="scientific">Aliikangiella coralliicola</name>
    <dbReference type="NCBI Taxonomy" id="2592383"/>
    <lineage>
        <taxon>Bacteria</taxon>
        <taxon>Pseudomonadati</taxon>
        <taxon>Pseudomonadota</taxon>
        <taxon>Gammaproteobacteria</taxon>
        <taxon>Oceanospirillales</taxon>
        <taxon>Pleioneaceae</taxon>
        <taxon>Aliikangiella</taxon>
    </lineage>
</organism>
<feature type="transmembrane region" description="Helical" evidence="1">
    <location>
        <begin position="65"/>
        <end position="85"/>
    </location>
</feature>
<accession>A0A545U7B3</accession>
<evidence type="ECO:0000313" key="3">
    <source>
        <dbReference type="EMBL" id="TQV85350.1"/>
    </source>
</evidence>
<reference evidence="3 4" key="1">
    <citation type="submission" date="2019-07" db="EMBL/GenBank/DDBJ databases">
        <title>Draft genome for Aliikangiella sp. M105.</title>
        <authorList>
            <person name="Wang G."/>
        </authorList>
    </citation>
    <scope>NUCLEOTIDE SEQUENCE [LARGE SCALE GENOMIC DNA]</scope>
    <source>
        <strain evidence="3 4">M105</strain>
    </source>
</reference>
<dbReference type="Proteomes" id="UP000315439">
    <property type="component" value="Unassembled WGS sequence"/>
</dbReference>
<comment type="caution">
    <text evidence="3">The sequence shown here is derived from an EMBL/GenBank/DDBJ whole genome shotgun (WGS) entry which is preliminary data.</text>
</comment>
<protein>
    <recommendedName>
        <fullName evidence="2">Alpha-L-glutamate ligase-related protein ATP-grasp domain-containing protein</fullName>
    </recommendedName>
</protein>
<gene>
    <name evidence="3" type="ORF">FLL46_19480</name>
</gene>
<sequence>MISKKLLSNKSFTTRWKNIKRHILFRQVPHAILSWRYFLPRQNNMVRLHKKTFLGAWNKLSRGSWALIAIYSYTLWYLFFSWKHIYSAWKKFRTTLYNNEKIPFYQQFAHLISLAILHTIPPHFYYQYQLYRVPEKHWLDFIYTHELPHWHHMMSPSISDKSLHLMSDKHDFSIEMKKSGIPVIDTKQVLAQGTKPGHEQLFDQSSSFIKPINGSRKQGCYQLRYKIERNSYQLWGKNISALSDNNEILEQIKQDLIAHSLLLQPLLYNHPNLVMYSQCEDLITIRLITELTNGEPQVLSAVLEVPAKNDFHNVDTYSIQKSTGKLKTTNHLQFNGRAHKERNLARLDNYQLPLWQEAKCTAISAHKIFRDIRAIGWDLAITTQGIKLLEGNINWGVAPHIHEVKRSLES</sequence>
<name>A0A545U7B3_9GAMM</name>
<evidence type="ECO:0000313" key="4">
    <source>
        <dbReference type="Proteomes" id="UP000315439"/>
    </source>
</evidence>
<keyword evidence="1" id="KW-0472">Membrane</keyword>
<dbReference type="Pfam" id="PF14397">
    <property type="entry name" value="ATPgrasp_ST"/>
    <property type="match status" value="1"/>
</dbReference>
<evidence type="ECO:0000256" key="1">
    <source>
        <dbReference type="SAM" id="Phobius"/>
    </source>
</evidence>
<feature type="domain" description="Alpha-L-glutamate ligase-related protein ATP-grasp" evidence="2">
    <location>
        <begin position="161"/>
        <end position="399"/>
    </location>
</feature>
<dbReference type="OrthoDB" id="5822672at2"/>